<evidence type="ECO:0000313" key="4">
    <source>
        <dbReference type="Proteomes" id="UP001345219"/>
    </source>
</evidence>
<evidence type="ECO:0000313" key="3">
    <source>
        <dbReference type="EMBL" id="KAK4746430.1"/>
    </source>
</evidence>
<dbReference type="InterPro" id="IPR002487">
    <property type="entry name" value="TF_Kbox"/>
</dbReference>
<keyword evidence="4" id="KW-1185">Reference proteome</keyword>
<dbReference type="Pfam" id="PF01486">
    <property type="entry name" value="K-box"/>
    <property type="match status" value="1"/>
</dbReference>
<dbReference type="Proteomes" id="UP001345219">
    <property type="component" value="Chromosome 10"/>
</dbReference>
<protein>
    <recommendedName>
        <fullName evidence="2">K-box domain-containing protein</fullName>
    </recommendedName>
</protein>
<dbReference type="EMBL" id="JAXIOK010000021">
    <property type="protein sequence ID" value="KAK4746430.1"/>
    <property type="molecule type" value="Genomic_DNA"/>
</dbReference>
<name>A0AAN7GQZ8_9MYRT</name>
<gene>
    <name evidence="3" type="ORF">SAY87_012742</name>
</gene>
<feature type="domain" description="K-box" evidence="2">
    <location>
        <begin position="26"/>
        <end position="116"/>
    </location>
</feature>
<sequence length="148" mass="16924">MQGTLERYRKHTKGSRAGQPSMEEGTQHMKDEAISMMKKMELLEDSKRKLLGEGLASCTIEDLQNIEQQLEYSISKIRARKTQVYIEQIGKLKEKEKTLKAENAVLSEKCGLTQSQRATQAEVRLELETDLLMAQPETRLRLASYFSS</sequence>
<dbReference type="GO" id="GO:0005634">
    <property type="term" value="C:nucleus"/>
    <property type="evidence" value="ECO:0007669"/>
    <property type="project" value="InterPro"/>
</dbReference>
<organism evidence="3 4">
    <name type="scientific">Trapa incisa</name>
    <dbReference type="NCBI Taxonomy" id="236973"/>
    <lineage>
        <taxon>Eukaryota</taxon>
        <taxon>Viridiplantae</taxon>
        <taxon>Streptophyta</taxon>
        <taxon>Embryophyta</taxon>
        <taxon>Tracheophyta</taxon>
        <taxon>Spermatophyta</taxon>
        <taxon>Magnoliopsida</taxon>
        <taxon>eudicotyledons</taxon>
        <taxon>Gunneridae</taxon>
        <taxon>Pentapetalae</taxon>
        <taxon>rosids</taxon>
        <taxon>malvids</taxon>
        <taxon>Myrtales</taxon>
        <taxon>Lythraceae</taxon>
        <taxon>Trapa</taxon>
    </lineage>
</organism>
<evidence type="ECO:0000256" key="1">
    <source>
        <dbReference type="SAM" id="MobiDB-lite"/>
    </source>
</evidence>
<dbReference type="GO" id="GO:0003700">
    <property type="term" value="F:DNA-binding transcription factor activity"/>
    <property type="evidence" value="ECO:0007669"/>
    <property type="project" value="InterPro"/>
</dbReference>
<reference evidence="3 4" key="1">
    <citation type="journal article" date="2023" name="Hortic Res">
        <title>Pangenome of water caltrop reveals structural variations and asymmetric subgenome divergence after allopolyploidization.</title>
        <authorList>
            <person name="Zhang X."/>
            <person name="Chen Y."/>
            <person name="Wang L."/>
            <person name="Yuan Y."/>
            <person name="Fang M."/>
            <person name="Shi L."/>
            <person name="Lu R."/>
            <person name="Comes H.P."/>
            <person name="Ma Y."/>
            <person name="Chen Y."/>
            <person name="Huang G."/>
            <person name="Zhou Y."/>
            <person name="Zheng Z."/>
            <person name="Qiu Y."/>
        </authorList>
    </citation>
    <scope>NUCLEOTIDE SEQUENCE [LARGE SCALE GENOMIC DNA]</scope>
    <source>
        <tissue evidence="3">Roots</tissue>
    </source>
</reference>
<feature type="region of interest" description="Disordered" evidence="1">
    <location>
        <begin position="1"/>
        <end position="26"/>
    </location>
</feature>
<proteinExistence type="predicted"/>
<evidence type="ECO:0000259" key="2">
    <source>
        <dbReference type="PROSITE" id="PS51297"/>
    </source>
</evidence>
<accession>A0AAN7GQZ8</accession>
<comment type="caution">
    <text evidence="3">The sequence shown here is derived from an EMBL/GenBank/DDBJ whole genome shotgun (WGS) entry which is preliminary data.</text>
</comment>
<dbReference type="AlphaFoldDB" id="A0AAN7GQZ8"/>
<dbReference type="PROSITE" id="PS51297">
    <property type="entry name" value="K_BOX"/>
    <property type="match status" value="1"/>
</dbReference>